<evidence type="ECO:0000256" key="2">
    <source>
        <dbReference type="ARBA" id="ARBA00005267"/>
    </source>
</evidence>
<proteinExistence type="inferred from homology"/>
<dbReference type="InterPro" id="IPR008254">
    <property type="entry name" value="Flavodoxin/NO_synth"/>
</dbReference>
<dbReference type="SUPFAM" id="SSF52218">
    <property type="entry name" value="Flavoproteins"/>
    <property type="match status" value="1"/>
</dbReference>
<keyword evidence="3" id="KW-0813">Transport</keyword>
<dbReference type="Proteomes" id="UP000046187">
    <property type="component" value="Unassembled WGS sequence"/>
</dbReference>
<dbReference type="Pfam" id="PF00258">
    <property type="entry name" value="Flavodoxin_1"/>
    <property type="match status" value="1"/>
</dbReference>
<dbReference type="PROSITE" id="PS50902">
    <property type="entry name" value="FLAVODOXIN_LIKE"/>
    <property type="match status" value="1"/>
</dbReference>
<dbReference type="EMBL" id="CXOI01000017">
    <property type="protein sequence ID" value="CTP84977.1"/>
    <property type="molecule type" value="Genomic_DNA"/>
</dbReference>
<dbReference type="PANTHER" id="PTHR42809">
    <property type="entry name" value="FLAVODOXIN 2"/>
    <property type="match status" value="1"/>
</dbReference>
<comment type="similarity">
    <text evidence="2">Belongs to the flavodoxin family.</text>
</comment>
<evidence type="ECO:0000256" key="4">
    <source>
        <dbReference type="ARBA" id="ARBA00022630"/>
    </source>
</evidence>
<evidence type="ECO:0000256" key="5">
    <source>
        <dbReference type="ARBA" id="ARBA00022643"/>
    </source>
</evidence>
<evidence type="ECO:0000313" key="8">
    <source>
        <dbReference type="EMBL" id="CTP84977.1"/>
    </source>
</evidence>
<dbReference type="RefSeq" id="WP_053834643.1">
    <property type="nucleotide sequence ID" value="NZ_CXOI01000017.1"/>
</dbReference>
<keyword evidence="9" id="KW-1185">Reference proteome</keyword>
<feature type="domain" description="Flavodoxin-like" evidence="7">
    <location>
        <begin position="3"/>
        <end position="147"/>
    </location>
</feature>
<sequence length="189" mass="19760">MRLLLAYASLSGNTRDVARRVQAQCEAAGHQVTLIHTDVQTLHGVLGDAAHAAGFDLHLLGSWSDNAGRTPAEMKRYIAELVEAAGKHVEVAAFGTGETQWGLEYYCGAVKRIARFFDSAYPLLEIEQMPHGDRDTAAIDAWCAQVLALRAARALPAGAAPAAEVAAAESASASAAGFAARALPPHGSG</sequence>
<dbReference type="NCBIfam" id="TIGR01754">
    <property type="entry name" value="flav_RNR"/>
    <property type="match status" value="1"/>
</dbReference>
<keyword evidence="6" id="KW-0249">Electron transport</keyword>
<name>A0A0K2ZJ49_9XANT</name>
<organism evidence="8 9">
    <name type="scientific">Xanthomonas graminis pv. arrhenatheri LMG 727</name>
    <dbReference type="NCBI Taxonomy" id="1195923"/>
    <lineage>
        <taxon>Bacteria</taxon>
        <taxon>Pseudomonadati</taxon>
        <taxon>Pseudomonadota</taxon>
        <taxon>Gammaproteobacteria</taxon>
        <taxon>Lysobacterales</taxon>
        <taxon>Lysobacteraceae</taxon>
        <taxon>Xanthomonas</taxon>
        <taxon>Xanthomonas translucens group</taxon>
        <taxon>Xanthomonas graminis</taxon>
    </lineage>
</organism>
<dbReference type="InterPro" id="IPR010088">
    <property type="entry name" value="RNR_flavodoxin"/>
</dbReference>
<evidence type="ECO:0000313" key="9">
    <source>
        <dbReference type="Proteomes" id="UP000046187"/>
    </source>
</evidence>
<dbReference type="InterPro" id="IPR029039">
    <property type="entry name" value="Flavoprotein-like_sf"/>
</dbReference>
<evidence type="ECO:0000256" key="1">
    <source>
        <dbReference type="ARBA" id="ARBA00001917"/>
    </source>
</evidence>
<protein>
    <submittedName>
        <fullName evidence="8">Flavodoxin</fullName>
    </submittedName>
</protein>
<dbReference type="AlphaFoldDB" id="A0A0K2ZJ49"/>
<accession>A0A0K2ZJ49</accession>
<dbReference type="Gene3D" id="3.40.50.360">
    <property type="match status" value="1"/>
</dbReference>
<dbReference type="GO" id="GO:0010181">
    <property type="term" value="F:FMN binding"/>
    <property type="evidence" value="ECO:0007669"/>
    <property type="project" value="InterPro"/>
</dbReference>
<dbReference type="PANTHER" id="PTHR42809:SF1">
    <property type="entry name" value="FLAVODOXIN 1"/>
    <property type="match status" value="1"/>
</dbReference>
<evidence type="ECO:0000256" key="3">
    <source>
        <dbReference type="ARBA" id="ARBA00022448"/>
    </source>
</evidence>
<dbReference type="InterPro" id="IPR050619">
    <property type="entry name" value="Flavodoxin"/>
</dbReference>
<comment type="cofactor">
    <cofactor evidence="1">
        <name>FMN</name>
        <dbReference type="ChEBI" id="CHEBI:58210"/>
    </cofactor>
</comment>
<evidence type="ECO:0000259" key="7">
    <source>
        <dbReference type="PROSITE" id="PS50902"/>
    </source>
</evidence>
<dbReference type="NCBIfam" id="NF006747">
    <property type="entry name" value="PRK09271.1"/>
    <property type="match status" value="1"/>
</dbReference>
<keyword evidence="5" id="KW-0288">FMN</keyword>
<evidence type="ECO:0000256" key="6">
    <source>
        <dbReference type="ARBA" id="ARBA00022982"/>
    </source>
</evidence>
<keyword evidence="4" id="KW-0285">Flavoprotein</keyword>
<gene>
    <name evidence="8" type="ORF">XTALMG727_1172</name>
</gene>
<reference evidence="9" key="1">
    <citation type="submission" date="2015-07" db="EMBL/GenBank/DDBJ databases">
        <authorList>
            <person name="Wibberg D."/>
        </authorList>
    </citation>
    <scope>NUCLEOTIDE SEQUENCE [LARGE SCALE GENOMIC DNA]</scope>
</reference>